<gene>
    <name evidence="1" type="ORF">OT_ostta13g00610</name>
</gene>
<reference evidence="1 2" key="2">
    <citation type="journal article" date="2014" name="BMC Genomics">
        <title>An improved genome of the model marine alga Ostreococcus tauri unfolds by assessing Illumina de novo assemblies.</title>
        <authorList>
            <person name="Blanc-Mathieu R."/>
            <person name="Verhelst B."/>
            <person name="Derelle E."/>
            <person name="Rombauts S."/>
            <person name="Bouget F.Y."/>
            <person name="Carre I."/>
            <person name="Chateau A."/>
            <person name="Eyre-Walker A."/>
            <person name="Grimsley N."/>
            <person name="Moreau H."/>
            <person name="Piegu B."/>
            <person name="Rivals E."/>
            <person name="Schackwitz W."/>
            <person name="Van de Peer Y."/>
            <person name="Piganeau G."/>
        </authorList>
    </citation>
    <scope>NUCLEOTIDE SEQUENCE [LARGE SCALE GENOMIC DNA]</scope>
    <source>
        <strain evidence="2">OTTH 0595 / CCAP 157/2 / RCC745</strain>
    </source>
</reference>
<dbReference type="OrthoDB" id="410307at2759"/>
<dbReference type="Pfam" id="PF18143">
    <property type="entry name" value="HAD_SAK_2"/>
    <property type="match status" value="1"/>
</dbReference>
<protein>
    <submittedName>
        <fullName evidence="1">Unnamed product</fullName>
    </submittedName>
</protein>
<comment type="caution">
    <text evidence="1">The sequence shown here is derived from an EMBL/GenBank/DDBJ whole genome shotgun (WGS) entry which is preliminary data.</text>
</comment>
<dbReference type="RefSeq" id="XP_003082533.2">
    <property type="nucleotide sequence ID" value="XM_003082485.2"/>
</dbReference>
<evidence type="ECO:0000313" key="1">
    <source>
        <dbReference type="EMBL" id="CEG00040.1"/>
    </source>
</evidence>
<dbReference type="EMBL" id="CAID01000013">
    <property type="protein sequence ID" value="CEG00040.1"/>
    <property type="molecule type" value="Genomic_DNA"/>
</dbReference>
<evidence type="ECO:0000313" key="2">
    <source>
        <dbReference type="Proteomes" id="UP000009170"/>
    </source>
</evidence>
<sequence>MSAFRDAQSRWMIRTSVSPRVASTRASKRDAPREIRKRPTLFLDVDGVLNRTATAKQIVVLEDKVELLGDILARSECEIVLTTYWRYFEEYVAYVFTRHGLPDRVVGRTSGEPHRADSVAHDAAVSTNRVLEIERYLKATHGEDASAWPEFAIVDDKEVVSDGHAWRRRFVRTTHDVGLTRESADALVDILKGAEVMSRV</sequence>
<proteinExistence type="predicted"/>
<dbReference type="Proteomes" id="UP000009170">
    <property type="component" value="Unassembled WGS sequence"/>
</dbReference>
<dbReference type="KEGG" id="ota:OT_ostta13g00610"/>
<dbReference type="AlphaFoldDB" id="A0A090M706"/>
<keyword evidence="2" id="KW-1185">Reference proteome</keyword>
<organism evidence="1 2">
    <name type="scientific">Ostreococcus tauri</name>
    <name type="common">Marine green alga</name>
    <dbReference type="NCBI Taxonomy" id="70448"/>
    <lineage>
        <taxon>Eukaryota</taxon>
        <taxon>Viridiplantae</taxon>
        <taxon>Chlorophyta</taxon>
        <taxon>Mamiellophyceae</taxon>
        <taxon>Mamiellales</taxon>
        <taxon>Bathycoccaceae</taxon>
        <taxon>Ostreococcus</taxon>
    </lineage>
</organism>
<dbReference type="InParanoid" id="A0A090M706"/>
<dbReference type="GeneID" id="9837414"/>
<reference evidence="2" key="1">
    <citation type="journal article" date="2006" name="Proc. Natl. Acad. Sci. U.S.A.">
        <title>Genome analysis of the smallest free-living eukaryote Ostreococcus tauri unveils many unique features.</title>
        <authorList>
            <person name="Derelle E."/>
            <person name="Ferraz C."/>
            <person name="Rombauts S."/>
            <person name="Rouze P."/>
            <person name="Worden A.Z."/>
            <person name="Robbens S."/>
            <person name="Partensky F."/>
            <person name="Degroeve S."/>
            <person name="Echeynie S."/>
            <person name="Cooke R."/>
            <person name="Saeys Y."/>
            <person name="Wuyts J."/>
            <person name="Jabbari K."/>
            <person name="Bowler C."/>
            <person name="Panaud O."/>
            <person name="Piegu B."/>
            <person name="Ball S.G."/>
            <person name="Ral J.-P."/>
            <person name="Bouget F.-Y."/>
            <person name="Piganeau G."/>
            <person name="De Baets B."/>
            <person name="Picard A."/>
            <person name="Delseny M."/>
            <person name="Demaille J."/>
            <person name="Van de Peer Y."/>
            <person name="Moreau H."/>
        </authorList>
    </citation>
    <scope>NUCLEOTIDE SEQUENCE [LARGE SCALE GENOMIC DNA]</scope>
    <source>
        <strain evidence="2">OTTH 0595 / CCAP 157/2 / RCC745</strain>
    </source>
</reference>
<name>A0A090M706_OSTTA</name>
<accession>A0A090M706</accession>